<dbReference type="AlphaFoldDB" id="A0A915ED95"/>
<reference evidence="4" key="1">
    <citation type="submission" date="2022-11" db="UniProtKB">
        <authorList>
            <consortium name="WormBaseParasite"/>
        </authorList>
    </citation>
    <scope>IDENTIFICATION</scope>
</reference>
<evidence type="ECO:0000313" key="4">
    <source>
        <dbReference type="WBParaSite" id="jg407"/>
    </source>
</evidence>
<proteinExistence type="predicted"/>
<dbReference type="Proteomes" id="UP000887574">
    <property type="component" value="Unplaced"/>
</dbReference>
<feature type="chain" id="PRO_5037770922" evidence="2">
    <location>
        <begin position="24"/>
        <end position="123"/>
    </location>
</feature>
<protein>
    <submittedName>
        <fullName evidence="4">Uncharacterized protein</fullName>
    </submittedName>
</protein>
<accession>A0A915ED95</accession>
<sequence length="123" mass="12567">MMTIESFLWMLAALLFFSWKLMGCQKKGKDKPRKETRTASTSGVKGPPPQGTPAAAASATSPAGETPVAAATPTTPAVLANQTPAACSRPHVQAPTAAATAAVQSSSSTTTNILLCALICGFF</sequence>
<feature type="signal peptide" evidence="2">
    <location>
        <begin position="1"/>
        <end position="23"/>
    </location>
</feature>
<feature type="region of interest" description="Disordered" evidence="1">
    <location>
        <begin position="26"/>
        <end position="75"/>
    </location>
</feature>
<dbReference type="WBParaSite" id="jg407">
    <property type="protein sequence ID" value="jg407"/>
    <property type="gene ID" value="jg407"/>
</dbReference>
<evidence type="ECO:0000256" key="2">
    <source>
        <dbReference type="SAM" id="SignalP"/>
    </source>
</evidence>
<name>A0A915ED95_9BILA</name>
<keyword evidence="2" id="KW-0732">Signal</keyword>
<keyword evidence="3" id="KW-1185">Reference proteome</keyword>
<evidence type="ECO:0000256" key="1">
    <source>
        <dbReference type="SAM" id="MobiDB-lite"/>
    </source>
</evidence>
<feature type="compositionally biased region" description="Low complexity" evidence="1">
    <location>
        <begin position="52"/>
        <end position="75"/>
    </location>
</feature>
<evidence type="ECO:0000313" key="3">
    <source>
        <dbReference type="Proteomes" id="UP000887574"/>
    </source>
</evidence>
<organism evidence="3 4">
    <name type="scientific">Ditylenchus dipsaci</name>
    <dbReference type="NCBI Taxonomy" id="166011"/>
    <lineage>
        <taxon>Eukaryota</taxon>
        <taxon>Metazoa</taxon>
        <taxon>Ecdysozoa</taxon>
        <taxon>Nematoda</taxon>
        <taxon>Chromadorea</taxon>
        <taxon>Rhabditida</taxon>
        <taxon>Tylenchina</taxon>
        <taxon>Tylenchomorpha</taxon>
        <taxon>Sphaerularioidea</taxon>
        <taxon>Anguinidae</taxon>
        <taxon>Anguininae</taxon>
        <taxon>Ditylenchus</taxon>
    </lineage>
</organism>